<reference evidence="1 2" key="1">
    <citation type="submission" date="2017-12" db="EMBL/GenBank/DDBJ databases">
        <title>Integrating genomic resources of turbot (Scophthalmus maximus) in depth evaluation of genetic and physical mapping variation across individuals.</title>
        <authorList>
            <person name="Martinez P."/>
        </authorList>
    </citation>
    <scope>NUCLEOTIDE SEQUENCE [LARGE SCALE GENOMIC DNA]</scope>
</reference>
<sequence>MISLGRCTEEPIIEKKTVHIGDDVNLTCIRRSGCHGSPYISNPSRTICVSPVFTAL</sequence>
<organism evidence="1 2">
    <name type="scientific">Scophthalmus maximus</name>
    <name type="common">Turbot</name>
    <name type="synonym">Psetta maxima</name>
    <dbReference type="NCBI Taxonomy" id="52904"/>
    <lineage>
        <taxon>Eukaryota</taxon>
        <taxon>Metazoa</taxon>
        <taxon>Chordata</taxon>
        <taxon>Craniata</taxon>
        <taxon>Vertebrata</taxon>
        <taxon>Euteleostomi</taxon>
        <taxon>Actinopterygii</taxon>
        <taxon>Neopterygii</taxon>
        <taxon>Teleostei</taxon>
        <taxon>Neoteleostei</taxon>
        <taxon>Acanthomorphata</taxon>
        <taxon>Carangaria</taxon>
        <taxon>Pleuronectiformes</taxon>
        <taxon>Pleuronectoidei</taxon>
        <taxon>Scophthalmidae</taxon>
        <taxon>Scophthalmus</taxon>
    </lineage>
</organism>
<gene>
    <name evidence="1" type="ORF">SMAX5B_009385</name>
</gene>
<protein>
    <submittedName>
        <fullName evidence="1">Uncharacterized protein</fullName>
    </submittedName>
</protein>
<accession>A0A2U9C836</accession>
<dbReference type="EMBL" id="CP026255">
    <property type="protein sequence ID" value="AWP11779.1"/>
    <property type="molecule type" value="Genomic_DNA"/>
</dbReference>
<proteinExistence type="predicted"/>
<evidence type="ECO:0000313" key="1">
    <source>
        <dbReference type="EMBL" id="AWP11779.1"/>
    </source>
</evidence>
<keyword evidence="2" id="KW-1185">Reference proteome</keyword>
<dbReference type="AlphaFoldDB" id="A0A2U9C836"/>
<dbReference type="Proteomes" id="UP000246464">
    <property type="component" value="Chromosome 13"/>
</dbReference>
<evidence type="ECO:0000313" key="2">
    <source>
        <dbReference type="Proteomes" id="UP000246464"/>
    </source>
</evidence>
<dbReference type="STRING" id="52904.ENSSMAP00000017801"/>
<name>A0A2U9C836_SCOMX</name>